<evidence type="ECO:0000313" key="2">
    <source>
        <dbReference type="EMBL" id="CAG6514512.1"/>
    </source>
</evidence>
<dbReference type="EMBL" id="HBUE01169883">
    <property type="protein sequence ID" value="CAG6514509.1"/>
    <property type="molecule type" value="Transcribed_RNA"/>
</dbReference>
<protein>
    <submittedName>
        <fullName evidence="2">(northern house mosquito) hypothetical protein</fullName>
    </submittedName>
</protein>
<reference evidence="2" key="1">
    <citation type="submission" date="2021-05" db="EMBL/GenBank/DDBJ databases">
        <authorList>
            <person name="Alioto T."/>
            <person name="Alioto T."/>
            <person name="Gomez Garrido J."/>
        </authorList>
    </citation>
    <scope>NUCLEOTIDE SEQUENCE</scope>
</reference>
<organism evidence="2">
    <name type="scientific">Culex pipiens</name>
    <name type="common">House mosquito</name>
    <dbReference type="NCBI Taxonomy" id="7175"/>
    <lineage>
        <taxon>Eukaryota</taxon>
        <taxon>Metazoa</taxon>
        <taxon>Ecdysozoa</taxon>
        <taxon>Arthropoda</taxon>
        <taxon>Hexapoda</taxon>
        <taxon>Insecta</taxon>
        <taxon>Pterygota</taxon>
        <taxon>Neoptera</taxon>
        <taxon>Endopterygota</taxon>
        <taxon>Diptera</taxon>
        <taxon>Nematocera</taxon>
        <taxon>Culicoidea</taxon>
        <taxon>Culicidae</taxon>
        <taxon>Culicinae</taxon>
        <taxon>Culicini</taxon>
        <taxon>Culex</taxon>
        <taxon>Culex</taxon>
    </lineage>
</organism>
<dbReference type="EMBL" id="HBUE01169881">
    <property type="protein sequence ID" value="CAG6514505.1"/>
    <property type="molecule type" value="Transcribed_RNA"/>
</dbReference>
<accession>A0A8D8GLH2</accession>
<dbReference type="EMBL" id="HBUE01275275">
    <property type="protein sequence ID" value="CAG6565998.1"/>
    <property type="molecule type" value="Transcribed_RNA"/>
</dbReference>
<evidence type="ECO:0000256" key="1">
    <source>
        <dbReference type="SAM" id="MobiDB-lite"/>
    </source>
</evidence>
<feature type="compositionally biased region" description="Basic residues" evidence="1">
    <location>
        <begin position="39"/>
        <end position="48"/>
    </location>
</feature>
<feature type="region of interest" description="Disordered" evidence="1">
    <location>
        <begin position="1"/>
        <end position="48"/>
    </location>
</feature>
<dbReference type="EMBL" id="HBUE01275273">
    <property type="protein sequence ID" value="CAG6565994.1"/>
    <property type="molecule type" value="Transcribed_RNA"/>
</dbReference>
<dbReference type="AlphaFoldDB" id="A0A8D8GLH2"/>
<feature type="compositionally biased region" description="Basic residues" evidence="1">
    <location>
        <begin position="7"/>
        <end position="27"/>
    </location>
</feature>
<proteinExistence type="predicted"/>
<dbReference type="EMBL" id="HBUE01169884">
    <property type="protein sequence ID" value="CAG6514512.1"/>
    <property type="molecule type" value="Transcribed_RNA"/>
</dbReference>
<name>A0A8D8GLH2_CULPI</name>
<dbReference type="EMBL" id="HBUE01275276">
    <property type="protein sequence ID" value="CAG6566001.1"/>
    <property type="molecule type" value="Transcribed_RNA"/>
</dbReference>
<sequence length="116" mass="13613">MTTWWKFRSHRRQQTRKRKRAPQRSRRPPTAMPTVARPPQRRKSRPMLKSSHHVCLHALTKFSLCNTSVLIFKFPTYLYYIDVAAGALLGRQNGTNTQFKINIKVLSSQVQLKLHN</sequence>